<dbReference type="CDD" id="cd06225">
    <property type="entry name" value="HAMP"/>
    <property type="match status" value="1"/>
</dbReference>
<dbReference type="Pfam" id="PF00672">
    <property type="entry name" value="HAMP"/>
    <property type="match status" value="1"/>
</dbReference>
<keyword evidence="7 15" id="KW-0812">Transmembrane</keyword>
<evidence type="ECO:0000256" key="7">
    <source>
        <dbReference type="ARBA" id="ARBA00022692"/>
    </source>
</evidence>
<evidence type="ECO:0000256" key="6">
    <source>
        <dbReference type="ARBA" id="ARBA00022679"/>
    </source>
</evidence>
<dbReference type="Gene3D" id="6.10.340.10">
    <property type="match status" value="1"/>
</dbReference>
<evidence type="ECO:0000256" key="1">
    <source>
        <dbReference type="ARBA" id="ARBA00000085"/>
    </source>
</evidence>
<dbReference type="Proteomes" id="UP000198951">
    <property type="component" value="Unassembled WGS sequence"/>
</dbReference>
<evidence type="ECO:0000256" key="12">
    <source>
        <dbReference type="ARBA" id="ARBA00023012"/>
    </source>
</evidence>
<evidence type="ECO:0000256" key="3">
    <source>
        <dbReference type="ARBA" id="ARBA00012438"/>
    </source>
</evidence>
<feature type="transmembrane region" description="Helical" evidence="15">
    <location>
        <begin position="12"/>
        <end position="33"/>
    </location>
</feature>
<dbReference type="InterPro" id="IPR004358">
    <property type="entry name" value="Sig_transdc_His_kin-like_C"/>
</dbReference>
<dbReference type="OrthoDB" id="594725at2"/>
<evidence type="ECO:0000259" key="16">
    <source>
        <dbReference type="PROSITE" id="PS50109"/>
    </source>
</evidence>
<dbReference type="InterPro" id="IPR036097">
    <property type="entry name" value="HisK_dim/P_sf"/>
</dbReference>
<dbReference type="AlphaFoldDB" id="A0A1H4C148"/>
<dbReference type="InterPro" id="IPR005467">
    <property type="entry name" value="His_kinase_dom"/>
</dbReference>
<dbReference type="RefSeq" id="WP_091088215.1">
    <property type="nucleotide sequence ID" value="NZ_FNRD01000005.1"/>
</dbReference>
<dbReference type="SUPFAM" id="SSF47384">
    <property type="entry name" value="Homodimeric domain of signal transducing histidine kinase"/>
    <property type="match status" value="1"/>
</dbReference>
<dbReference type="InterPro" id="IPR036890">
    <property type="entry name" value="HATPase_C_sf"/>
</dbReference>
<keyword evidence="13 15" id="KW-0472">Membrane</keyword>
<dbReference type="SMART" id="SM00387">
    <property type="entry name" value="HATPase_c"/>
    <property type="match status" value="1"/>
</dbReference>
<keyword evidence="10" id="KW-0067">ATP-binding</keyword>
<accession>A0A1H4C148</accession>
<dbReference type="InterPro" id="IPR003660">
    <property type="entry name" value="HAMP_dom"/>
</dbReference>
<dbReference type="SMART" id="SM00388">
    <property type="entry name" value="HisKA"/>
    <property type="match status" value="1"/>
</dbReference>
<dbReference type="Gene3D" id="3.30.565.10">
    <property type="entry name" value="Histidine kinase-like ATPase, C-terminal domain"/>
    <property type="match status" value="1"/>
</dbReference>
<keyword evidence="11 15" id="KW-1133">Transmembrane helix</keyword>
<evidence type="ECO:0000256" key="15">
    <source>
        <dbReference type="SAM" id="Phobius"/>
    </source>
</evidence>
<evidence type="ECO:0000256" key="8">
    <source>
        <dbReference type="ARBA" id="ARBA00022741"/>
    </source>
</evidence>
<keyword evidence="14" id="KW-0175">Coiled coil</keyword>
<dbReference type="CDD" id="cd00082">
    <property type="entry name" value="HisKA"/>
    <property type="match status" value="1"/>
</dbReference>
<evidence type="ECO:0000256" key="10">
    <source>
        <dbReference type="ARBA" id="ARBA00022840"/>
    </source>
</evidence>
<gene>
    <name evidence="18" type="ORF">SAMN05443667_105171</name>
</gene>
<dbReference type="InterPro" id="IPR050398">
    <property type="entry name" value="HssS/ArlS-like"/>
</dbReference>
<evidence type="ECO:0000256" key="13">
    <source>
        <dbReference type="ARBA" id="ARBA00023136"/>
    </source>
</evidence>
<keyword evidence="19" id="KW-1185">Reference proteome</keyword>
<dbReference type="PRINTS" id="PR00344">
    <property type="entry name" value="BCTRLSENSOR"/>
</dbReference>
<dbReference type="PROSITE" id="PS50885">
    <property type="entry name" value="HAMP"/>
    <property type="match status" value="1"/>
</dbReference>
<comment type="subcellular location">
    <subcellularLocation>
        <location evidence="2">Cell membrane</location>
        <topology evidence="2">Multi-pass membrane protein</topology>
    </subcellularLocation>
</comment>
<dbReference type="SUPFAM" id="SSF158472">
    <property type="entry name" value="HAMP domain-like"/>
    <property type="match status" value="1"/>
</dbReference>
<evidence type="ECO:0000313" key="18">
    <source>
        <dbReference type="EMBL" id="SEA54043.1"/>
    </source>
</evidence>
<feature type="domain" description="HAMP" evidence="17">
    <location>
        <begin position="185"/>
        <end position="238"/>
    </location>
</feature>
<dbReference type="GO" id="GO:0005886">
    <property type="term" value="C:plasma membrane"/>
    <property type="evidence" value="ECO:0007669"/>
    <property type="project" value="UniProtKB-SubCell"/>
</dbReference>
<name>A0A1H4C148_9FLAO</name>
<reference evidence="19" key="1">
    <citation type="submission" date="2016-10" db="EMBL/GenBank/DDBJ databases">
        <authorList>
            <person name="Varghese N."/>
            <person name="Submissions S."/>
        </authorList>
    </citation>
    <scope>NUCLEOTIDE SEQUENCE [LARGE SCALE GENOMIC DNA]</scope>
    <source>
        <strain evidence="19">DSM 22376</strain>
    </source>
</reference>
<comment type="catalytic activity">
    <reaction evidence="1">
        <text>ATP + protein L-histidine = ADP + protein N-phospho-L-histidine.</text>
        <dbReference type="EC" id="2.7.13.3"/>
    </reaction>
</comment>
<dbReference type="PANTHER" id="PTHR45528">
    <property type="entry name" value="SENSOR HISTIDINE KINASE CPXA"/>
    <property type="match status" value="1"/>
</dbReference>
<sequence>MQQFSFKNRIAFNYIITTALLILVVFCTIYSIVKFSVYNHLNNDIGKEVKNHLNEIEIRNNSIFLIHMEEWKEREHNTVDVNPVFIQFLDKNGDLIEKSPNLKKQTLTLHKSIEDDELFDTKLLNNKIRQIQIPIYQKTKKIGYLLIAMSLEDASMVLQNLSEVLIIAYPLILIVLFLIARFIAGRSIKPISSIIETSNIITKDNLTSRIPLPQNRDELYVLSKTINNLLDRIENTIEREKEFTSDASHELRTPLTVIKGTLEVLVRKPRNPSEYEEKINFCISEVDRLNNLVDQLLLLARFENQKQSLKKEKICLNAVILDSISRYSNTIQAKNIQVTTVFKKDYYIETDIYLFSIVINNLVSNALKYSDKNAKLAITITEDNNTIECSIIDSGIGIASKDVGKVFNQFFRSNSTEHPEIKGTGLGLSIVKKLCILLTIGIQISSQENVGTAVMLSFHEEDLK</sequence>
<dbReference type="Pfam" id="PF02518">
    <property type="entry name" value="HATPase_c"/>
    <property type="match status" value="1"/>
</dbReference>
<dbReference type="EMBL" id="FNRD01000005">
    <property type="protein sequence ID" value="SEA54043.1"/>
    <property type="molecule type" value="Genomic_DNA"/>
</dbReference>
<keyword evidence="4" id="KW-1003">Cell membrane</keyword>
<evidence type="ECO:0000256" key="5">
    <source>
        <dbReference type="ARBA" id="ARBA00022553"/>
    </source>
</evidence>
<dbReference type="InterPro" id="IPR003594">
    <property type="entry name" value="HATPase_dom"/>
</dbReference>
<organism evidence="18 19">
    <name type="scientific">Flavobacterium gillisiae</name>
    <dbReference type="NCBI Taxonomy" id="150146"/>
    <lineage>
        <taxon>Bacteria</taxon>
        <taxon>Pseudomonadati</taxon>
        <taxon>Bacteroidota</taxon>
        <taxon>Flavobacteriia</taxon>
        <taxon>Flavobacteriales</taxon>
        <taxon>Flavobacteriaceae</taxon>
        <taxon>Flavobacterium</taxon>
    </lineage>
</organism>
<dbReference type="Gene3D" id="1.10.287.130">
    <property type="match status" value="1"/>
</dbReference>
<evidence type="ECO:0000313" key="19">
    <source>
        <dbReference type="Proteomes" id="UP000198951"/>
    </source>
</evidence>
<dbReference type="FunFam" id="1.10.287.130:FF:000001">
    <property type="entry name" value="Two-component sensor histidine kinase"/>
    <property type="match status" value="1"/>
</dbReference>
<feature type="domain" description="Histidine kinase" evidence="16">
    <location>
        <begin position="246"/>
        <end position="462"/>
    </location>
</feature>
<keyword evidence="9 18" id="KW-0418">Kinase</keyword>
<keyword evidence="5" id="KW-0597">Phosphoprotein</keyword>
<evidence type="ECO:0000256" key="11">
    <source>
        <dbReference type="ARBA" id="ARBA00022989"/>
    </source>
</evidence>
<feature type="coiled-coil region" evidence="14">
    <location>
        <begin position="292"/>
        <end position="319"/>
    </location>
</feature>
<dbReference type="SUPFAM" id="SSF55874">
    <property type="entry name" value="ATPase domain of HSP90 chaperone/DNA topoisomerase II/histidine kinase"/>
    <property type="match status" value="1"/>
</dbReference>
<evidence type="ECO:0000256" key="4">
    <source>
        <dbReference type="ARBA" id="ARBA00022475"/>
    </source>
</evidence>
<keyword evidence="12" id="KW-0902">Two-component regulatory system</keyword>
<dbReference type="STRING" id="150146.SAMN05443667_105171"/>
<dbReference type="SMART" id="SM00304">
    <property type="entry name" value="HAMP"/>
    <property type="match status" value="1"/>
</dbReference>
<dbReference type="GO" id="GO:0000155">
    <property type="term" value="F:phosphorelay sensor kinase activity"/>
    <property type="evidence" value="ECO:0007669"/>
    <property type="project" value="InterPro"/>
</dbReference>
<protein>
    <recommendedName>
        <fullName evidence="3">histidine kinase</fullName>
        <ecNumber evidence="3">2.7.13.3</ecNumber>
    </recommendedName>
</protein>
<dbReference type="EC" id="2.7.13.3" evidence="3"/>
<dbReference type="PROSITE" id="PS50109">
    <property type="entry name" value="HIS_KIN"/>
    <property type="match status" value="1"/>
</dbReference>
<evidence type="ECO:0000256" key="14">
    <source>
        <dbReference type="SAM" id="Coils"/>
    </source>
</evidence>
<dbReference type="GO" id="GO:0005524">
    <property type="term" value="F:ATP binding"/>
    <property type="evidence" value="ECO:0007669"/>
    <property type="project" value="UniProtKB-KW"/>
</dbReference>
<evidence type="ECO:0000256" key="9">
    <source>
        <dbReference type="ARBA" id="ARBA00022777"/>
    </source>
</evidence>
<evidence type="ECO:0000256" key="2">
    <source>
        <dbReference type="ARBA" id="ARBA00004651"/>
    </source>
</evidence>
<dbReference type="InterPro" id="IPR003661">
    <property type="entry name" value="HisK_dim/P_dom"/>
</dbReference>
<feature type="transmembrane region" description="Helical" evidence="15">
    <location>
        <begin position="164"/>
        <end position="184"/>
    </location>
</feature>
<proteinExistence type="predicted"/>
<dbReference type="PANTHER" id="PTHR45528:SF1">
    <property type="entry name" value="SENSOR HISTIDINE KINASE CPXA"/>
    <property type="match status" value="1"/>
</dbReference>
<keyword evidence="6" id="KW-0808">Transferase</keyword>
<evidence type="ECO:0000259" key="17">
    <source>
        <dbReference type="PROSITE" id="PS50885"/>
    </source>
</evidence>
<keyword evidence="8" id="KW-0547">Nucleotide-binding</keyword>
<dbReference type="Pfam" id="PF00512">
    <property type="entry name" value="HisKA"/>
    <property type="match status" value="1"/>
</dbReference>